<dbReference type="Pfam" id="PF00072">
    <property type="entry name" value="Response_reg"/>
    <property type="match status" value="1"/>
</dbReference>
<dbReference type="InterPro" id="IPR005467">
    <property type="entry name" value="His_kinase_dom"/>
</dbReference>
<dbReference type="InterPro" id="IPR003594">
    <property type="entry name" value="HATPase_dom"/>
</dbReference>
<dbReference type="PRINTS" id="PR00344">
    <property type="entry name" value="BCTRLSENSOR"/>
</dbReference>
<dbReference type="AlphaFoldDB" id="A0A2T1E386"/>
<dbReference type="InterPro" id="IPR035965">
    <property type="entry name" value="PAS-like_dom_sf"/>
</dbReference>
<reference evidence="12" key="1">
    <citation type="submission" date="2018-02" db="EMBL/GenBank/DDBJ databases">
        <authorList>
            <person name="Moore K."/>
            <person name="Momper L."/>
        </authorList>
    </citation>
    <scope>NUCLEOTIDE SEQUENCE [LARGE SCALE GENOMIC DNA]</scope>
    <source>
        <strain evidence="12">ULC18</strain>
    </source>
</reference>
<dbReference type="Proteomes" id="UP000239576">
    <property type="component" value="Unassembled WGS sequence"/>
</dbReference>
<sequence length="1088" mass="120627">MKQSLVQHCWRFLPGGLTAAAIALLLKLGTFQSLEQIAYRHLFQARGSMPWDDRVVLVAIDDASLKQLGRFPWSRRYYTQLLNTLSSAESSVVVIDLLWSEPSAEDASLAQAMMQQGHVVLAQAWDKTGAPLLPVPELATAAIATGHVLKREEADGLVRQVDVQVNGQLALGVAAVQAYSLVQNPVSLPKLDQPFWVNWVSPASQLKSYSFVDVVQGNIPVQAFRNKIVLVGVTAAGLDPLVTPFDRSPPTGSVYLHATVVQNLLRQNALQPLQGNGLWLLLLLSAPSLSWLLSTWNTRQQLAVITGLCFGWGLLSLLLFRANYLLPIVPPMALFVTTAVSFALSDRLREDYLLRQQLAHLWKHYRKDLMINASETDHPLIPVQKQKLPQPKDAVSRVAQLAALAEQLGRAQATQATIAQTLSIGLLAADLDSIVWFCNPVAARVLQITVGSDLNEQLIPHWLSPQQWQISLKDLKAGEAVKHSHLQQGDRWFHLILQPLAYRTLTTDTHQTSKLDGFLLLLEDITEHKQTETELQRAKETAISEATRSEEANRAKSAFLTNMSHELRTPLNVILGFTQVMNHDASMSLEHQKHLEIINRSGQHLLGLINDVLEMSKIEAGRVRLNETTFDLPHLLDDLEAMLRSRASAKRLLLTFERTSALPRYITTDEGKLRQVLLNLIGNAIKFTEAGRVTLRVRSQEPGARSQELKSLAPQTTRESMTLEGAGRAATQSSPALPTAYSLVFEIEDTGPGITQEELKHLFQPFAQAKAGQQANEGSGLGLTISRTFINLMGGDVMVCSTIAQGSIFTFHIRVAHGDAITIATPLNRDRVITLAPDQCTYRILIVEDQWENSQFLVKLLVPLGFEVREARNGSEGITVWEQWQPDLILMDIRMPVIDGTEATQKIRAIEHDRETQRSGDRGDPETQGHRGDPVSSTSPLLVSPLSLPTKIIALTASVFEETEAAAVAIGCDDFLRKPIQENMLLAKLAEHLGVRYLYEASKHQEDTGSDDTTATVTTPNLHLHLVQMPPAWAEQLHQSAIRGSDRLILQLIEQIPERHAPLAHVLTDWADNFQFDEIINLTQSLLP</sequence>
<dbReference type="EC" id="2.7.13.3" evidence="2"/>
<dbReference type="InterPro" id="IPR004358">
    <property type="entry name" value="Sig_transdc_His_kin-like_C"/>
</dbReference>
<dbReference type="SMART" id="SM00448">
    <property type="entry name" value="REC"/>
    <property type="match status" value="1"/>
</dbReference>
<evidence type="ECO:0000256" key="8">
    <source>
        <dbReference type="SAM" id="Phobius"/>
    </source>
</evidence>
<dbReference type="InterPro" id="IPR003661">
    <property type="entry name" value="HisK_dim/P_dom"/>
</dbReference>
<dbReference type="PROSITE" id="PS50109">
    <property type="entry name" value="HIS_KIN"/>
    <property type="match status" value="1"/>
</dbReference>
<feature type="modified residue" description="4-aspartylphosphate" evidence="6">
    <location>
        <position position="892"/>
    </location>
</feature>
<dbReference type="Pfam" id="PF02518">
    <property type="entry name" value="HATPase_c"/>
    <property type="match status" value="1"/>
</dbReference>
<evidence type="ECO:0000256" key="6">
    <source>
        <dbReference type="PROSITE-ProRule" id="PRU00169"/>
    </source>
</evidence>
<keyword evidence="8" id="KW-1133">Transmembrane helix</keyword>
<evidence type="ECO:0000256" key="5">
    <source>
        <dbReference type="ARBA" id="ARBA00023012"/>
    </source>
</evidence>
<dbReference type="GO" id="GO:0000155">
    <property type="term" value="F:phosphorelay sensor kinase activity"/>
    <property type="evidence" value="ECO:0007669"/>
    <property type="project" value="InterPro"/>
</dbReference>
<keyword evidence="8" id="KW-0472">Membrane</keyword>
<dbReference type="SUPFAM" id="SSF55785">
    <property type="entry name" value="PYP-like sensor domain (PAS domain)"/>
    <property type="match status" value="1"/>
</dbReference>
<feature type="transmembrane region" description="Helical" evidence="8">
    <location>
        <begin position="12"/>
        <end position="31"/>
    </location>
</feature>
<dbReference type="SMART" id="SM01080">
    <property type="entry name" value="CHASE2"/>
    <property type="match status" value="1"/>
</dbReference>
<feature type="region of interest" description="Disordered" evidence="7">
    <location>
        <begin position="699"/>
        <end position="734"/>
    </location>
</feature>
<dbReference type="Gene3D" id="3.30.450.20">
    <property type="entry name" value="PAS domain"/>
    <property type="match status" value="1"/>
</dbReference>
<keyword evidence="4 11" id="KW-0808">Transferase</keyword>
<dbReference type="PANTHER" id="PTHR45339">
    <property type="entry name" value="HYBRID SIGNAL TRANSDUCTION HISTIDINE KINASE J"/>
    <property type="match status" value="1"/>
</dbReference>
<dbReference type="Pfam" id="PF05226">
    <property type="entry name" value="CHASE2"/>
    <property type="match status" value="1"/>
</dbReference>
<dbReference type="InterPro" id="IPR036097">
    <property type="entry name" value="HisK_dim/P_sf"/>
</dbReference>
<dbReference type="SUPFAM" id="SSF47384">
    <property type="entry name" value="Homodimeric domain of signal transducing histidine kinase"/>
    <property type="match status" value="1"/>
</dbReference>
<feature type="compositionally biased region" description="Basic and acidic residues" evidence="7">
    <location>
        <begin position="909"/>
        <end position="933"/>
    </location>
</feature>
<dbReference type="RefSeq" id="WP_106257491.1">
    <property type="nucleotide sequence ID" value="NZ_CAWNSW010000129.1"/>
</dbReference>
<dbReference type="CDD" id="cd17546">
    <property type="entry name" value="REC_hyHK_CKI1_RcsC-like"/>
    <property type="match status" value="1"/>
</dbReference>
<keyword evidence="5" id="KW-0902">Two-component regulatory system</keyword>
<feature type="region of interest" description="Disordered" evidence="7">
    <location>
        <begin position="909"/>
        <end position="942"/>
    </location>
</feature>
<accession>A0A2T1E386</accession>
<evidence type="ECO:0000259" key="10">
    <source>
        <dbReference type="PROSITE" id="PS50110"/>
    </source>
</evidence>
<dbReference type="SUPFAM" id="SSF52172">
    <property type="entry name" value="CheY-like"/>
    <property type="match status" value="1"/>
</dbReference>
<dbReference type="OrthoDB" id="543957at2"/>
<keyword evidence="3 6" id="KW-0597">Phosphoprotein</keyword>
<keyword evidence="8" id="KW-0812">Transmembrane</keyword>
<dbReference type="Gene3D" id="3.40.50.2300">
    <property type="match status" value="1"/>
</dbReference>
<proteinExistence type="predicted"/>
<evidence type="ECO:0000313" key="12">
    <source>
        <dbReference type="Proteomes" id="UP000239576"/>
    </source>
</evidence>
<dbReference type="SMART" id="SM00388">
    <property type="entry name" value="HisKA"/>
    <property type="match status" value="1"/>
</dbReference>
<comment type="caution">
    <text evidence="11">The sequence shown here is derived from an EMBL/GenBank/DDBJ whole genome shotgun (WGS) entry which is preliminary data.</text>
</comment>
<keyword evidence="4 11" id="KW-0418">Kinase</keyword>
<feature type="transmembrane region" description="Helical" evidence="8">
    <location>
        <begin position="302"/>
        <end position="322"/>
    </location>
</feature>
<dbReference type="Pfam" id="PF00512">
    <property type="entry name" value="HisKA"/>
    <property type="match status" value="1"/>
</dbReference>
<evidence type="ECO:0000256" key="1">
    <source>
        <dbReference type="ARBA" id="ARBA00000085"/>
    </source>
</evidence>
<dbReference type="EMBL" id="PVWK01000097">
    <property type="protein sequence ID" value="PSB27190.1"/>
    <property type="molecule type" value="Genomic_DNA"/>
</dbReference>
<dbReference type="CDD" id="cd16922">
    <property type="entry name" value="HATPase_EvgS-ArcB-TorS-like"/>
    <property type="match status" value="1"/>
</dbReference>
<dbReference type="SMART" id="SM00387">
    <property type="entry name" value="HATPase_c"/>
    <property type="match status" value="1"/>
</dbReference>
<comment type="catalytic activity">
    <reaction evidence="1">
        <text>ATP + protein L-histidine = ADP + protein N-phospho-L-histidine.</text>
        <dbReference type="EC" id="2.7.13.3"/>
    </reaction>
</comment>
<evidence type="ECO:0000256" key="2">
    <source>
        <dbReference type="ARBA" id="ARBA00012438"/>
    </source>
</evidence>
<dbReference type="PROSITE" id="PS50110">
    <property type="entry name" value="RESPONSE_REGULATORY"/>
    <property type="match status" value="1"/>
</dbReference>
<evidence type="ECO:0000259" key="9">
    <source>
        <dbReference type="PROSITE" id="PS50109"/>
    </source>
</evidence>
<evidence type="ECO:0000256" key="4">
    <source>
        <dbReference type="ARBA" id="ARBA00022777"/>
    </source>
</evidence>
<organism evidence="11 12">
    <name type="scientific">Stenomitos frigidus ULC18</name>
    <dbReference type="NCBI Taxonomy" id="2107698"/>
    <lineage>
        <taxon>Bacteria</taxon>
        <taxon>Bacillati</taxon>
        <taxon>Cyanobacteriota</taxon>
        <taxon>Cyanophyceae</taxon>
        <taxon>Leptolyngbyales</taxon>
        <taxon>Leptolyngbyaceae</taxon>
        <taxon>Stenomitos</taxon>
    </lineage>
</organism>
<dbReference type="Gene3D" id="3.30.565.10">
    <property type="entry name" value="Histidine kinase-like ATPase, C-terminal domain"/>
    <property type="match status" value="1"/>
</dbReference>
<evidence type="ECO:0000256" key="7">
    <source>
        <dbReference type="SAM" id="MobiDB-lite"/>
    </source>
</evidence>
<gene>
    <name evidence="11" type="ORF">C7B82_17100</name>
</gene>
<dbReference type="InterPro" id="IPR001789">
    <property type="entry name" value="Sig_transdc_resp-reg_receiver"/>
</dbReference>
<dbReference type="SUPFAM" id="SSF55874">
    <property type="entry name" value="ATPase domain of HSP90 chaperone/DNA topoisomerase II/histidine kinase"/>
    <property type="match status" value="1"/>
</dbReference>
<name>A0A2T1E386_9CYAN</name>
<dbReference type="CDD" id="cd00082">
    <property type="entry name" value="HisKA"/>
    <property type="match status" value="1"/>
</dbReference>
<feature type="domain" description="Response regulatory" evidence="10">
    <location>
        <begin position="843"/>
        <end position="993"/>
    </location>
</feature>
<dbReference type="Gene3D" id="1.10.287.130">
    <property type="match status" value="1"/>
</dbReference>
<feature type="domain" description="Histidine kinase" evidence="9">
    <location>
        <begin position="562"/>
        <end position="817"/>
    </location>
</feature>
<keyword evidence="12" id="KW-1185">Reference proteome</keyword>
<dbReference type="InterPro" id="IPR011006">
    <property type="entry name" value="CheY-like_superfamily"/>
</dbReference>
<protein>
    <recommendedName>
        <fullName evidence="2">histidine kinase</fullName>
        <ecNumber evidence="2">2.7.13.3</ecNumber>
    </recommendedName>
</protein>
<reference evidence="11 12" key="2">
    <citation type="submission" date="2018-03" db="EMBL/GenBank/DDBJ databases">
        <title>The ancient ancestry and fast evolution of plastids.</title>
        <authorList>
            <person name="Moore K.R."/>
            <person name="Magnabosco C."/>
            <person name="Momper L."/>
            <person name="Gold D.A."/>
            <person name="Bosak T."/>
            <person name="Fournier G.P."/>
        </authorList>
    </citation>
    <scope>NUCLEOTIDE SEQUENCE [LARGE SCALE GENOMIC DNA]</scope>
    <source>
        <strain evidence="11 12">ULC18</strain>
    </source>
</reference>
<evidence type="ECO:0000256" key="3">
    <source>
        <dbReference type="ARBA" id="ARBA00022553"/>
    </source>
</evidence>
<dbReference type="InterPro" id="IPR036890">
    <property type="entry name" value="HATPase_C_sf"/>
</dbReference>
<dbReference type="InterPro" id="IPR007890">
    <property type="entry name" value="CHASE2"/>
</dbReference>
<evidence type="ECO:0000313" key="11">
    <source>
        <dbReference type="EMBL" id="PSB27190.1"/>
    </source>
</evidence>
<dbReference type="PANTHER" id="PTHR45339:SF1">
    <property type="entry name" value="HYBRID SIGNAL TRANSDUCTION HISTIDINE KINASE J"/>
    <property type="match status" value="1"/>
</dbReference>
<feature type="transmembrane region" description="Helical" evidence="8">
    <location>
        <begin position="277"/>
        <end position="295"/>
    </location>
</feature>